<name>A0AAX3T8C6_9ACTN</name>
<evidence type="ECO:0000313" key="4">
    <source>
        <dbReference type="EMBL" id="MDF6102152.1"/>
    </source>
</evidence>
<keyword evidence="4" id="KW-0067">ATP-binding</keyword>
<reference evidence="4" key="1">
    <citation type="journal article" date="2022" name="Data Brief">
        <title>Draft genome sequence data of Gordonia hongkongensis strain EUFUS-Z928 isolated from the octocoral Eunicea fusca.</title>
        <authorList>
            <person name="Sanchez-Suarez J."/>
            <person name="Diaz L."/>
            <person name="Melo-Bolivar J."/>
            <person name="Villamil L."/>
        </authorList>
    </citation>
    <scope>NUCLEOTIDE SEQUENCE</scope>
    <source>
        <strain evidence="4">EUFUS-Z928</strain>
    </source>
</reference>
<dbReference type="InterPro" id="IPR004176">
    <property type="entry name" value="Clp_R_N"/>
</dbReference>
<feature type="domain" description="Clp R" evidence="3">
    <location>
        <begin position="97"/>
        <end position="241"/>
    </location>
</feature>
<proteinExistence type="predicted"/>
<dbReference type="SUPFAM" id="SSF81923">
    <property type="entry name" value="Double Clp-N motif"/>
    <property type="match status" value="1"/>
</dbReference>
<feature type="region of interest" description="Disordered" evidence="2">
    <location>
        <begin position="246"/>
        <end position="283"/>
    </location>
</feature>
<dbReference type="InterPro" id="IPR036628">
    <property type="entry name" value="Clp_N_dom_sf"/>
</dbReference>
<gene>
    <name evidence="4" type="ORF">L2299_13890</name>
    <name evidence="5" type="ORF">P9A14_02765</name>
</gene>
<keyword evidence="5" id="KW-0645">Protease</keyword>
<dbReference type="GO" id="GO:0005524">
    <property type="term" value="F:ATP binding"/>
    <property type="evidence" value="ECO:0007669"/>
    <property type="project" value="UniProtKB-KW"/>
</dbReference>
<dbReference type="PROSITE" id="PS51903">
    <property type="entry name" value="CLP_R"/>
    <property type="match status" value="1"/>
</dbReference>
<dbReference type="Proteomes" id="UP001152308">
    <property type="component" value="Unassembled WGS sequence"/>
</dbReference>
<dbReference type="EMBL" id="JAKJLQ010000009">
    <property type="protein sequence ID" value="MDF6102152.1"/>
    <property type="molecule type" value="Genomic_DNA"/>
</dbReference>
<reference evidence="4" key="2">
    <citation type="submission" date="2022-01" db="EMBL/GenBank/DDBJ databases">
        <authorList>
            <person name="Sanchez-Suarez J."/>
            <person name="Villamil L."/>
            <person name="Diaz L.E."/>
        </authorList>
    </citation>
    <scope>NUCLEOTIDE SEQUENCE</scope>
    <source>
        <strain evidence="4">EUFUS-Z928</strain>
    </source>
</reference>
<protein>
    <submittedName>
        <fullName evidence="4">ATP-dependent Clp protease ATP-binding subunit</fullName>
    </submittedName>
    <submittedName>
        <fullName evidence="5">Clp protease N-terminal domain-containing protein</fullName>
    </submittedName>
</protein>
<keyword evidence="5" id="KW-0378">Hydrolase</keyword>
<reference evidence="5" key="3">
    <citation type="submission" date="2023-04" db="EMBL/GenBank/DDBJ databases">
        <title>Complete genome sequence of a phthalic acid esters degrading bacterial strain.</title>
        <authorList>
            <person name="Weng L."/>
            <person name="Jia Y."/>
            <person name="Ren L."/>
        </authorList>
    </citation>
    <scope>NUCLEOTIDE SEQUENCE</scope>
    <source>
        <strain evidence="5">RL-LY01</strain>
    </source>
</reference>
<evidence type="ECO:0000256" key="2">
    <source>
        <dbReference type="SAM" id="MobiDB-lite"/>
    </source>
</evidence>
<evidence type="ECO:0000256" key="1">
    <source>
        <dbReference type="PROSITE-ProRule" id="PRU01251"/>
    </source>
</evidence>
<sequence>MPQNSVSIRLDDLIHAIRKVHEDPLDQLSDAVVAAQHLGDIADSLIGHFVDQARRSGASWTAIGTSMGVSKQAAQKRFVDRVSSAGENDAPGADNPFSRFTPRAANVLMAANAAAAAGRAEHVTPAHIAQALTAEPKSLVFHVLRDSGVDADTWRAAIAPLLPAPRDIADDEATSVVPYDDASKSVLESTVGAALDLGHNYIGTEHLLLGFFADGTLAEAMSALGLTADAVRSTIVATLAQVLEQPGAGSEASGPNQTGPGSEASGPNQAGAGSEGSGPGQTD</sequence>
<evidence type="ECO:0000259" key="3">
    <source>
        <dbReference type="PROSITE" id="PS51903"/>
    </source>
</evidence>
<dbReference type="Pfam" id="PF02861">
    <property type="entry name" value="Clp_N"/>
    <property type="match status" value="1"/>
</dbReference>
<dbReference type="RefSeq" id="WP_137808606.1">
    <property type="nucleotide sequence ID" value="NZ_CP121270.1"/>
</dbReference>
<dbReference type="EMBL" id="CP121270">
    <property type="protein sequence ID" value="WFP25461.1"/>
    <property type="molecule type" value="Genomic_DNA"/>
</dbReference>
<keyword evidence="4" id="KW-0547">Nucleotide-binding</keyword>
<feature type="compositionally biased region" description="Gly residues" evidence="2">
    <location>
        <begin position="273"/>
        <end position="283"/>
    </location>
</feature>
<evidence type="ECO:0000313" key="5">
    <source>
        <dbReference type="EMBL" id="WFP25461.1"/>
    </source>
</evidence>
<organism evidence="5 7">
    <name type="scientific">Gordonia hongkongensis</name>
    <dbReference type="NCBI Taxonomy" id="1701090"/>
    <lineage>
        <taxon>Bacteria</taxon>
        <taxon>Bacillati</taxon>
        <taxon>Actinomycetota</taxon>
        <taxon>Actinomycetes</taxon>
        <taxon>Mycobacteriales</taxon>
        <taxon>Gordoniaceae</taxon>
        <taxon>Gordonia</taxon>
    </lineage>
</organism>
<keyword evidence="1" id="KW-0677">Repeat</keyword>
<evidence type="ECO:0000313" key="7">
    <source>
        <dbReference type="Proteomes" id="UP001213504"/>
    </source>
</evidence>
<dbReference type="GO" id="GO:0006508">
    <property type="term" value="P:proteolysis"/>
    <property type="evidence" value="ECO:0007669"/>
    <property type="project" value="UniProtKB-KW"/>
</dbReference>
<accession>A0AAX3T8C6</accession>
<keyword evidence="6" id="KW-1185">Reference proteome</keyword>
<feature type="compositionally biased region" description="Polar residues" evidence="2">
    <location>
        <begin position="253"/>
        <end position="268"/>
    </location>
</feature>
<dbReference type="AlphaFoldDB" id="A0AAX3T8C6"/>
<dbReference type="Gene3D" id="1.10.1780.10">
    <property type="entry name" value="Clp, N-terminal domain"/>
    <property type="match status" value="1"/>
</dbReference>
<dbReference type="Proteomes" id="UP001213504">
    <property type="component" value="Chromosome"/>
</dbReference>
<evidence type="ECO:0000313" key="6">
    <source>
        <dbReference type="Proteomes" id="UP001152308"/>
    </source>
</evidence>
<dbReference type="GO" id="GO:0008233">
    <property type="term" value="F:peptidase activity"/>
    <property type="evidence" value="ECO:0007669"/>
    <property type="project" value="UniProtKB-KW"/>
</dbReference>